<dbReference type="CDD" id="cd13944">
    <property type="entry name" value="lytB_ispH"/>
    <property type="match status" value="1"/>
</dbReference>
<comment type="cofactor">
    <cofactor evidence="1">
        <name>[4Fe-4S] cluster</name>
        <dbReference type="ChEBI" id="CHEBI:49883"/>
    </cofactor>
</comment>
<keyword evidence="5" id="KW-0411">Iron-sulfur</keyword>
<organism evidence="6">
    <name type="scientific">bioreactor metagenome</name>
    <dbReference type="NCBI Taxonomy" id="1076179"/>
    <lineage>
        <taxon>unclassified sequences</taxon>
        <taxon>metagenomes</taxon>
        <taxon>ecological metagenomes</taxon>
    </lineage>
</organism>
<dbReference type="Gene3D" id="3.40.1010.20">
    <property type="entry name" value="4-hydroxy-3-methylbut-2-enyl diphosphate reductase, catalytic domain"/>
    <property type="match status" value="2"/>
</dbReference>
<dbReference type="GO" id="GO:0050992">
    <property type="term" value="P:dimethylallyl diphosphate biosynthetic process"/>
    <property type="evidence" value="ECO:0007669"/>
    <property type="project" value="InterPro"/>
</dbReference>
<reference evidence="6" key="1">
    <citation type="submission" date="2019-08" db="EMBL/GenBank/DDBJ databases">
        <authorList>
            <person name="Kucharzyk K."/>
            <person name="Murdoch R.W."/>
            <person name="Higgins S."/>
            <person name="Loffler F."/>
        </authorList>
    </citation>
    <scope>NUCLEOTIDE SEQUENCE</scope>
</reference>
<keyword evidence="6" id="KW-0560">Oxidoreductase</keyword>
<dbReference type="Gene3D" id="3.40.50.11270">
    <property type="match status" value="1"/>
</dbReference>
<protein>
    <submittedName>
        <fullName evidence="6">4-hydroxy-3-methylbut-2-enyl diphosphate reductase</fullName>
        <ecNumber evidence="6">1.17.7.4</ecNumber>
    </submittedName>
</protein>
<keyword evidence="3" id="KW-0479">Metal-binding</keyword>
<dbReference type="Pfam" id="PF02401">
    <property type="entry name" value="LYTB"/>
    <property type="match status" value="1"/>
</dbReference>
<dbReference type="InterPro" id="IPR003451">
    <property type="entry name" value="LytB/IspH"/>
</dbReference>
<dbReference type="GO" id="GO:0019288">
    <property type="term" value="P:isopentenyl diphosphate biosynthetic process, methylerythritol 4-phosphate pathway"/>
    <property type="evidence" value="ECO:0007669"/>
    <property type="project" value="InterPro"/>
</dbReference>
<dbReference type="AlphaFoldDB" id="A0A644TC77"/>
<evidence type="ECO:0000256" key="3">
    <source>
        <dbReference type="ARBA" id="ARBA00022723"/>
    </source>
</evidence>
<dbReference type="HAMAP" id="MF_00191">
    <property type="entry name" value="IspH"/>
    <property type="match status" value="1"/>
</dbReference>
<name>A0A644TC77_9ZZZZ</name>
<dbReference type="PANTHER" id="PTHR30426:SF0">
    <property type="entry name" value="4-HYDROXY-3-METHYLBUT-2-ENYL DIPHOSPHATE REDUCTASE"/>
    <property type="match status" value="1"/>
</dbReference>
<dbReference type="GO" id="GO:0046872">
    <property type="term" value="F:metal ion binding"/>
    <property type="evidence" value="ECO:0007669"/>
    <property type="project" value="UniProtKB-KW"/>
</dbReference>
<keyword evidence="2" id="KW-0004">4Fe-4S</keyword>
<dbReference type="GO" id="GO:0051539">
    <property type="term" value="F:4 iron, 4 sulfur cluster binding"/>
    <property type="evidence" value="ECO:0007669"/>
    <property type="project" value="UniProtKB-KW"/>
</dbReference>
<gene>
    <name evidence="6" type="primary">ispH_3</name>
    <name evidence="6" type="ORF">SDC9_10119</name>
</gene>
<dbReference type="GO" id="GO:0051745">
    <property type="term" value="F:4-hydroxy-3-methylbut-2-enyl diphosphate reductase activity"/>
    <property type="evidence" value="ECO:0007669"/>
    <property type="project" value="UniProtKB-EC"/>
</dbReference>
<dbReference type="EMBL" id="VSSQ01000025">
    <property type="protein sequence ID" value="MPL64464.1"/>
    <property type="molecule type" value="Genomic_DNA"/>
</dbReference>
<evidence type="ECO:0000256" key="1">
    <source>
        <dbReference type="ARBA" id="ARBA00001966"/>
    </source>
</evidence>
<proteinExistence type="inferred from homology"/>
<evidence type="ECO:0000256" key="2">
    <source>
        <dbReference type="ARBA" id="ARBA00022485"/>
    </source>
</evidence>
<accession>A0A644TC77</accession>
<comment type="caution">
    <text evidence="6">The sequence shown here is derived from an EMBL/GenBank/DDBJ whole genome shotgun (WGS) entry which is preliminary data.</text>
</comment>
<dbReference type="EC" id="1.17.7.4" evidence="6"/>
<dbReference type="NCBIfam" id="TIGR00216">
    <property type="entry name" value="ispH_lytB"/>
    <property type="match status" value="1"/>
</dbReference>
<evidence type="ECO:0000313" key="6">
    <source>
        <dbReference type="EMBL" id="MPL64464.1"/>
    </source>
</evidence>
<dbReference type="PANTHER" id="PTHR30426">
    <property type="entry name" value="4-HYDROXY-3-METHYLBUT-2-ENYL DIPHOSPHATE REDUCTASE"/>
    <property type="match status" value="1"/>
</dbReference>
<evidence type="ECO:0000256" key="5">
    <source>
        <dbReference type="ARBA" id="ARBA00023014"/>
    </source>
</evidence>
<sequence length="296" mass="31428">MQIVRAPVLGMCMGVRRAEEKAKKAAQRAKELSKPVFTYGPLIHNPQAVKALESLGVRVLEPEAFERGELDGKAKGSIVVIRAHGAPPEALLRLNSLGVEVVDATCPRVLKSQKKAASLIEKGFSLAIAGDRSHGEVTGILGYAPGAVVVQNAAEAAVLAKEWERRPVALIAQTTIKKSEYDAIAALFEAHCPSFLAFDTLCPATAERQKALKKMAGEVEALLVVGGKNSANTQRLFMAAKETGKPAWHIETASELPREIFGYTSVGLTAGASTPDSVVDDVESTLMKGEYDGPAS</sequence>
<evidence type="ECO:0000256" key="4">
    <source>
        <dbReference type="ARBA" id="ARBA00023004"/>
    </source>
</evidence>
<keyword evidence="4" id="KW-0408">Iron</keyword>